<keyword evidence="3" id="KW-1185">Reference proteome</keyword>
<feature type="region of interest" description="Disordered" evidence="1">
    <location>
        <begin position="168"/>
        <end position="196"/>
    </location>
</feature>
<protein>
    <submittedName>
        <fullName evidence="2">Uncharacterized protein</fullName>
    </submittedName>
</protein>
<evidence type="ECO:0000256" key="1">
    <source>
        <dbReference type="SAM" id="MobiDB-lite"/>
    </source>
</evidence>
<comment type="caution">
    <text evidence="2">The sequence shown here is derived from an EMBL/GenBank/DDBJ whole genome shotgun (WGS) entry which is preliminary data.</text>
</comment>
<dbReference type="RefSeq" id="WP_146354976.1">
    <property type="nucleotide sequence ID" value="NZ_VOBR01000016.1"/>
</dbReference>
<gene>
    <name evidence="2" type="ORF">FKR81_25040</name>
</gene>
<reference evidence="2 3" key="1">
    <citation type="submission" date="2019-07" db="EMBL/GenBank/DDBJ databases">
        <title>Lentzea xizangensis sp. nov., isolated from Qinghai-Tibetan Plateau Soils.</title>
        <authorList>
            <person name="Huang J."/>
        </authorList>
    </citation>
    <scope>NUCLEOTIDE SEQUENCE [LARGE SCALE GENOMIC DNA]</scope>
    <source>
        <strain evidence="2 3">FXJ1.1311</strain>
    </source>
</reference>
<sequence length="196" mass="21737">MDGKHIAALGAARDTHREVLALLSETARLSSLRPETDVRWNPEDHGIYWVLFANDGTWAQPLDGWIELCVADRDDWSAKRRGVPAVGAGIALSDEYYEEVRSARLKDWRRDLAAGGVEVGVFDRYVRLWSTRYLTDLPRYDQSRYLAAWLDDTVAFLGRHSPGSFGTALAGLAQPDGRQGAREPFGRAAHGGRGLG</sequence>
<dbReference type="EMBL" id="VOBR01000016">
    <property type="protein sequence ID" value="TWP49370.1"/>
    <property type="molecule type" value="Genomic_DNA"/>
</dbReference>
<name>A0A563EPV2_9PSEU</name>
<organism evidence="2 3">
    <name type="scientific">Lentzea tibetensis</name>
    <dbReference type="NCBI Taxonomy" id="2591470"/>
    <lineage>
        <taxon>Bacteria</taxon>
        <taxon>Bacillati</taxon>
        <taxon>Actinomycetota</taxon>
        <taxon>Actinomycetes</taxon>
        <taxon>Pseudonocardiales</taxon>
        <taxon>Pseudonocardiaceae</taxon>
        <taxon>Lentzea</taxon>
    </lineage>
</organism>
<dbReference type="Proteomes" id="UP000316639">
    <property type="component" value="Unassembled WGS sequence"/>
</dbReference>
<evidence type="ECO:0000313" key="3">
    <source>
        <dbReference type="Proteomes" id="UP000316639"/>
    </source>
</evidence>
<evidence type="ECO:0000313" key="2">
    <source>
        <dbReference type="EMBL" id="TWP49370.1"/>
    </source>
</evidence>
<accession>A0A563EPV2</accession>
<proteinExistence type="predicted"/>
<dbReference type="AlphaFoldDB" id="A0A563EPV2"/>